<dbReference type="PANTHER" id="PTHR46172">
    <property type="entry name" value="DNA POLYMERASE EPSILON SUBUNIT 3"/>
    <property type="match status" value="1"/>
</dbReference>
<protein>
    <recommendedName>
        <fullName evidence="4">Transcription factor CBF/NF-Y/archaeal histone domain-containing protein</fullName>
    </recommendedName>
</protein>
<reference evidence="5 6" key="1">
    <citation type="journal article" date="2020" name="G3 (Bethesda)">
        <title>Improved Reference Genome for Cyclotella cryptica CCMP332, a Model for Cell Wall Morphogenesis, Salinity Adaptation, and Lipid Production in Diatoms (Bacillariophyta).</title>
        <authorList>
            <person name="Roberts W.R."/>
            <person name="Downey K.M."/>
            <person name="Ruck E.C."/>
            <person name="Traller J.C."/>
            <person name="Alverson A.J."/>
        </authorList>
    </citation>
    <scope>NUCLEOTIDE SEQUENCE [LARGE SCALE GENOMIC DNA]</scope>
    <source>
        <strain evidence="5 6">CCMP332</strain>
    </source>
</reference>
<evidence type="ECO:0000256" key="1">
    <source>
        <dbReference type="ARBA" id="ARBA00004123"/>
    </source>
</evidence>
<dbReference type="Gene3D" id="1.10.20.10">
    <property type="entry name" value="Histone, subunit A"/>
    <property type="match status" value="1"/>
</dbReference>
<comment type="subcellular location">
    <subcellularLocation>
        <location evidence="1">Nucleus</location>
    </subcellularLocation>
</comment>
<feature type="region of interest" description="Disordered" evidence="3">
    <location>
        <begin position="119"/>
        <end position="202"/>
    </location>
</feature>
<organism evidence="5 6">
    <name type="scientific">Cyclotella cryptica</name>
    <dbReference type="NCBI Taxonomy" id="29204"/>
    <lineage>
        <taxon>Eukaryota</taxon>
        <taxon>Sar</taxon>
        <taxon>Stramenopiles</taxon>
        <taxon>Ochrophyta</taxon>
        <taxon>Bacillariophyta</taxon>
        <taxon>Coscinodiscophyceae</taxon>
        <taxon>Thalassiosirophycidae</taxon>
        <taxon>Stephanodiscales</taxon>
        <taxon>Stephanodiscaceae</taxon>
        <taxon>Cyclotella</taxon>
    </lineage>
</organism>
<evidence type="ECO:0000259" key="4">
    <source>
        <dbReference type="Pfam" id="PF00808"/>
    </source>
</evidence>
<dbReference type="AlphaFoldDB" id="A0ABD3PE38"/>
<evidence type="ECO:0000313" key="6">
    <source>
        <dbReference type="Proteomes" id="UP001516023"/>
    </source>
</evidence>
<dbReference type="EMBL" id="JABMIG020000201">
    <property type="protein sequence ID" value="KAL3786132.1"/>
    <property type="molecule type" value="Genomic_DNA"/>
</dbReference>
<dbReference type="GO" id="GO:0005634">
    <property type="term" value="C:nucleus"/>
    <property type="evidence" value="ECO:0007669"/>
    <property type="project" value="UniProtKB-SubCell"/>
</dbReference>
<dbReference type="InterPro" id="IPR051377">
    <property type="entry name" value="DNA_Pol-Epsilon_Subunit"/>
</dbReference>
<evidence type="ECO:0000256" key="3">
    <source>
        <dbReference type="SAM" id="MobiDB-lite"/>
    </source>
</evidence>
<dbReference type="InterPro" id="IPR009072">
    <property type="entry name" value="Histone-fold"/>
</dbReference>
<keyword evidence="6" id="KW-1185">Reference proteome</keyword>
<dbReference type="InterPro" id="IPR003958">
    <property type="entry name" value="CBFA_NFYB_domain"/>
</dbReference>
<dbReference type="CDD" id="cd22928">
    <property type="entry name" value="HFD_POLE3_DPB4"/>
    <property type="match status" value="1"/>
</dbReference>
<feature type="region of interest" description="Disordered" evidence="3">
    <location>
        <begin position="1"/>
        <end position="37"/>
    </location>
</feature>
<feature type="compositionally biased region" description="Pro residues" evidence="3">
    <location>
        <begin position="8"/>
        <end position="18"/>
    </location>
</feature>
<dbReference type="SUPFAM" id="SSF47113">
    <property type="entry name" value="Histone-fold"/>
    <property type="match status" value="1"/>
</dbReference>
<dbReference type="PANTHER" id="PTHR46172:SF1">
    <property type="entry name" value="DNA POLYMERASE EPSILON SUBUNIT 3"/>
    <property type="match status" value="1"/>
</dbReference>
<accession>A0ABD3PE38</accession>
<feature type="domain" description="Transcription factor CBF/NF-Y/archaeal histone" evidence="4">
    <location>
        <begin position="38"/>
        <end position="100"/>
    </location>
</feature>
<evidence type="ECO:0000256" key="2">
    <source>
        <dbReference type="ARBA" id="ARBA00023242"/>
    </source>
</evidence>
<keyword evidence="2" id="KW-0539">Nucleus</keyword>
<dbReference type="Pfam" id="PF00808">
    <property type="entry name" value="CBFD_NFYB_HMF"/>
    <property type="match status" value="1"/>
</dbReference>
<evidence type="ECO:0000313" key="5">
    <source>
        <dbReference type="EMBL" id="KAL3786132.1"/>
    </source>
</evidence>
<sequence length="202" mass="22364">MTSEQIDPYPPASPPTDQPPTQSQKATTKTDTTEFEPPQACIRRLLKNALPPSTNLSKDSCAAITRACGIFVLYLTSCANDLAREGRRTTVSAKDVMDALKELDFEEFTPPMEKFLEQHRISEKTKKEEKERLKATKPDAGHAKKGDEVDASLPVSNVEEEVIKEDESAVGELEASRKHPAKDDEDITAAPSKKQKVEESHD</sequence>
<comment type="caution">
    <text evidence="5">The sequence shown here is derived from an EMBL/GenBank/DDBJ whole genome shotgun (WGS) entry which is preliminary data.</text>
</comment>
<proteinExistence type="predicted"/>
<feature type="compositionally biased region" description="Basic and acidic residues" evidence="3">
    <location>
        <begin position="119"/>
        <end position="148"/>
    </location>
</feature>
<gene>
    <name evidence="5" type="ORF">HJC23_010706</name>
</gene>
<dbReference type="Proteomes" id="UP001516023">
    <property type="component" value="Unassembled WGS sequence"/>
</dbReference>
<name>A0ABD3PE38_9STRA</name>